<proteinExistence type="evidence at transcript level"/>
<sequence length="82" mass="8944">MNTAGRLLLLGLALGLVFEYLGKAVADDVDTHRDTDPDDKDLRDSLKIVKRTESDCGGVPCKFGCCKTEDGKKKCRELGCKP</sequence>
<organism evidence="2">
    <name type="scientific">Conus praecellens</name>
    <name type="common">Admirable cone</name>
    <dbReference type="NCBI Taxonomy" id="128530"/>
    <lineage>
        <taxon>Eukaryota</taxon>
        <taxon>Metazoa</taxon>
        <taxon>Spiralia</taxon>
        <taxon>Lophotrochozoa</taxon>
        <taxon>Mollusca</taxon>
        <taxon>Gastropoda</taxon>
        <taxon>Caenogastropoda</taxon>
        <taxon>Neogastropoda</taxon>
        <taxon>Conoidea</taxon>
        <taxon>Conidae</taxon>
        <taxon>Conus</taxon>
        <taxon>Turriconus</taxon>
    </lineage>
</organism>
<evidence type="ECO:0000256" key="1">
    <source>
        <dbReference type="SAM" id="SignalP"/>
    </source>
</evidence>
<accession>A0A291C2C0</accession>
<feature type="signal peptide" evidence="1">
    <location>
        <begin position="1"/>
        <end position="26"/>
    </location>
</feature>
<evidence type="ECO:0000313" key="2">
    <source>
        <dbReference type="EMBL" id="ATF27594.1"/>
    </source>
</evidence>
<protein>
    <submittedName>
        <fullName evidence="2">Conotoxin</fullName>
    </submittedName>
</protein>
<reference evidence="2" key="2">
    <citation type="submission" date="2017-07" db="EMBL/GenBank/DDBJ databases">
        <authorList>
            <person name="Sun Z.S."/>
            <person name="Albrecht U."/>
            <person name="Echele G."/>
            <person name="Lee C.C."/>
        </authorList>
    </citation>
    <scope>NUCLEOTIDE SEQUENCE</scope>
    <source>
        <strain evidence="2">H_Ps7.7</strain>
    </source>
</reference>
<dbReference type="AlphaFoldDB" id="A0A291C2C0"/>
<name>A0A291C2C0_CONPC</name>
<dbReference type="EMBL" id="MF576760">
    <property type="protein sequence ID" value="ATF27594.1"/>
    <property type="molecule type" value="mRNA"/>
</dbReference>
<reference evidence="2" key="1">
    <citation type="journal article" date="2017" name="Genome Biol. Evol.">
        <title>Divergence of the Venom Exogene Repertoire in Two Sister Species of Turriconus.</title>
        <authorList>
            <person name="Li Q."/>
            <person name="Barghi N."/>
            <person name="Lu A."/>
            <person name="Fedosov A.E."/>
            <person name="Bandyopadhyay P.K."/>
            <person name="Lluisma A.O."/>
            <person name="Concepcion G.P."/>
            <person name="Yandell M."/>
            <person name="Olivera B.M."/>
            <person name="Safavi-Hemami H."/>
        </authorList>
    </citation>
    <scope>NUCLEOTIDE SEQUENCE</scope>
    <source>
        <strain evidence="2">H_Ps7.7</strain>
    </source>
</reference>
<keyword evidence="1" id="KW-0732">Signal</keyword>
<feature type="chain" id="PRO_5012968170" evidence="1">
    <location>
        <begin position="27"/>
        <end position="82"/>
    </location>
</feature>